<reference evidence="5 6" key="1">
    <citation type="submission" date="2018-12" db="EMBL/GenBank/DDBJ databases">
        <title>Whole genome sequence of a Pandoraea apista isolate from a patient with cystic fibrosis.</title>
        <authorList>
            <person name="Kenna D.T."/>
            <person name="Turton J.F."/>
        </authorList>
    </citation>
    <scope>NUCLEOTIDE SEQUENCE [LARGE SCALE GENOMIC DNA]</scope>
    <source>
        <strain evidence="5 6">Pa13324</strain>
    </source>
</reference>
<dbReference type="Gene3D" id="2.10.109.10">
    <property type="entry name" value="Umud Fragment, subunit A"/>
    <property type="match status" value="1"/>
</dbReference>
<keyword evidence="1" id="KW-0805">Transcription regulation</keyword>
<keyword evidence="3" id="KW-0804">Transcription</keyword>
<dbReference type="InterPro" id="IPR015927">
    <property type="entry name" value="Peptidase_S24_S26A/B/C"/>
</dbReference>
<dbReference type="InterPro" id="IPR036286">
    <property type="entry name" value="LexA/Signal_pep-like_sf"/>
</dbReference>
<dbReference type="InterPro" id="IPR001387">
    <property type="entry name" value="Cro/C1-type_HTH"/>
</dbReference>
<dbReference type="Gene3D" id="1.10.260.40">
    <property type="entry name" value="lambda repressor-like DNA-binding domains"/>
    <property type="match status" value="1"/>
</dbReference>
<dbReference type="CDD" id="cd06529">
    <property type="entry name" value="S24_LexA-like"/>
    <property type="match status" value="1"/>
</dbReference>
<name>A0ABX9ZLF5_9BURK</name>
<dbReference type="EMBL" id="RWHX01000036">
    <property type="protein sequence ID" value="RSK77882.1"/>
    <property type="molecule type" value="Genomic_DNA"/>
</dbReference>
<protein>
    <submittedName>
        <fullName evidence="5">Helix-turn-helix transcriptional regulator</fullName>
    </submittedName>
</protein>
<dbReference type="CDD" id="cd00093">
    <property type="entry name" value="HTH_XRE"/>
    <property type="match status" value="1"/>
</dbReference>
<evidence type="ECO:0000259" key="4">
    <source>
        <dbReference type="PROSITE" id="PS50943"/>
    </source>
</evidence>
<comment type="caution">
    <text evidence="5">The sequence shown here is derived from an EMBL/GenBank/DDBJ whole genome shotgun (WGS) entry which is preliminary data.</text>
</comment>
<dbReference type="Pfam" id="PF01381">
    <property type="entry name" value="HTH_3"/>
    <property type="match status" value="1"/>
</dbReference>
<dbReference type="SMART" id="SM00530">
    <property type="entry name" value="HTH_XRE"/>
    <property type="match status" value="1"/>
</dbReference>
<dbReference type="InterPro" id="IPR010982">
    <property type="entry name" value="Lambda_DNA-bd_dom_sf"/>
</dbReference>
<evidence type="ECO:0000256" key="1">
    <source>
        <dbReference type="ARBA" id="ARBA00023015"/>
    </source>
</evidence>
<evidence type="ECO:0000256" key="3">
    <source>
        <dbReference type="ARBA" id="ARBA00023163"/>
    </source>
</evidence>
<dbReference type="RefSeq" id="WP_125899283.1">
    <property type="nucleotide sequence ID" value="NZ_RWHX01000036.1"/>
</dbReference>
<proteinExistence type="predicted"/>
<keyword evidence="2" id="KW-0238">DNA-binding</keyword>
<dbReference type="Proteomes" id="UP000270216">
    <property type="component" value="Unassembled WGS sequence"/>
</dbReference>
<gene>
    <name evidence="5" type="ORF">EJE83_18010</name>
</gene>
<dbReference type="PROSITE" id="PS50943">
    <property type="entry name" value="HTH_CROC1"/>
    <property type="match status" value="1"/>
</dbReference>
<evidence type="ECO:0000256" key="2">
    <source>
        <dbReference type="ARBA" id="ARBA00023125"/>
    </source>
</evidence>
<sequence length="229" mass="25069">MQDFPAMTQGRLVFTLARMNSIHARIKALREKLSISMETLASTVGVSWQTVQQWENGKTAPQRKRLQAVADALHTTVDFLMTGGEATAGDQEFVTIKRLDVKLSAGHGHVVESEDEKSRLSFRADFLRSAGATPDSAVSVTVKGDSMEPLIPDGSTILVNRSDTTVVNGKVYAIRQDGKLLVKRLYKVRGGGFVARSENTSGAYSDIPLDSDHPDFDILGRAFWVGFKL</sequence>
<dbReference type="PANTHER" id="PTHR40661:SF3">
    <property type="entry name" value="FELS-1 PROPHAGE TRANSCRIPTIONAL REGULATOR"/>
    <property type="match status" value="1"/>
</dbReference>
<evidence type="ECO:0000313" key="6">
    <source>
        <dbReference type="Proteomes" id="UP000270216"/>
    </source>
</evidence>
<dbReference type="PANTHER" id="PTHR40661">
    <property type="match status" value="1"/>
</dbReference>
<evidence type="ECO:0000313" key="5">
    <source>
        <dbReference type="EMBL" id="RSK77882.1"/>
    </source>
</evidence>
<dbReference type="InterPro" id="IPR039418">
    <property type="entry name" value="LexA-like"/>
</dbReference>
<feature type="domain" description="HTH cro/C1-type" evidence="4">
    <location>
        <begin position="26"/>
        <end position="80"/>
    </location>
</feature>
<dbReference type="Pfam" id="PF00717">
    <property type="entry name" value="Peptidase_S24"/>
    <property type="match status" value="1"/>
</dbReference>
<dbReference type="SUPFAM" id="SSF47413">
    <property type="entry name" value="lambda repressor-like DNA-binding domains"/>
    <property type="match status" value="1"/>
</dbReference>
<accession>A0ABX9ZLF5</accession>
<keyword evidence="6" id="KW-1185">Reference proteome</keyword>
<organism evidence="5 6">
    <name type="scientific">Pandoraea apista</name>
    <dbReference type="NCBI Taxonomy" id="93218"/>
    <lineage>
        <taxon>Bacteria</taxon>
        <taxon>Pseudomonadati</taxon>
        <taxon>Pseudomonadota</taxon>
        <taxon>Betaproteobacteria</taxon>
        <taxon>Burkholderiales</taxon>
        <taxon>Burkholderiaceae</taxon>
        <taxon>Pandoraea</taxon>
    </lineage>
</organism>
<dbReference type="SUPFAM" id="SSF51306">
    <property type="entry name" value="LexA/Signal peptidase"/>
    <property type="match status" value="1"/>
</dbReference>